<keyword evidence="5" id="KW-1185">Reference proteome</keyword>
<dbReference type="PANTHER" id="PTHR23028">
    <property type="entry name" value="ACETYLTRANSFERASE"/>
    <property type="match status" value="1"/>
</dbReference>
<dbReference type="EC" id="2.3.1.-" evidence="4"/>
<feature type="transmembrane region" description="Helical" evidence="1">
    <location>
        <begin position="354"/>
        <end position="374"/>
    </location>
</feature>
<dbReference type="InterPro" id="IPR043968">
    <property type="entry name" value="SGNH"/>
</dbReference>
<dbReference type="InterPro" id="IPR002656">
    <property type="entry name" value="Acyl_transf_3_dom"/>
</dbReference>
<dbReference type="RefSeq" id="WP_280577023.1">
    <property type="nucleotide sequence ID" value="NZ_JARXRO010000009.1"/>
</dbReference>
<keyword evidence="4" id="KW-0012">Acyltransferase</keyword>
<name>A0ABT6JQF0_9GAMM</name>
<feature type="transmembrane region" description="Helical" evidence="1">
    <location>
        <begin position="252"/>
        <end position="272"/>
    </location>
</feature>
<keyword evidence="1" id="KW-1133">Transmembrane helix</keyword>
<organism evidence="4 5">
    <name type="scientific">Luteimonas kalidii</name>
    <dbReference type="NCBI Taxonomy" id="3042025"/>
    <lineage>
        <taxon>Bacteria</taxon>
        <taxon>Pseudomonadati</taxon>
        <taxon>Pseudomonadota</taxon>
        <taxon>Gammaproteobacteria</taxon>
        <taxon>Lysobacterales</taxon>
        <taxon>Lysobacteraceae</taxon>
        <taxon>Luteimonas</taxon>
    </lineage>
</organism>
<evidence type="ECO:0000313" key="4">
    <source>
        <dbReference type="EMBL" id="MDH5832847.1"/>
    </source>
</evidence>
<dbReference type="GO" id="GO:0016746">
    <property type="term" value="F:acyltransferase activity"/>
    <property type="evidence" value="ECO:0007669"/>
    <property type="project" value="UniProtKB-KW"/>
</dbReference>
<reference evidence="4 5" key="1">
    <citation type="submission" date="2023-04" db="EMBL/GenBank/DDBJ databases">
        <title>Luteimonas sp. M1R5S59.</title>
        <authorList>
            <person name="Sun J.-Q."/>
        </authorList>
    </citation>
    <scope>NUCLEOTIDE SEQUENCE [LARGE SCALE GENOMIC DNA]</scope>
    <source>
        <strain evidence="4 5">M1R5S59</strain>
    </source>
</reference>
<keyword evidence="1" id="KW-0472">Membrane</keyword>
<dbReference type="Proteomes" id="UP001156873">
    <property type="component" value="Unassembled WGS sequence"/>
</dbReference>
<evidence type="ECO:0000313" key="5">
    <source>
        <dbReference type="Proteomes" id="UP001156873"/>
    </source>
</evidence>
<feature type="transmembrane region" description="Helical" evidence="1">
    <location>
        <begin position="227"/>
        <end position="246"/>
    </location>
</feature>
<feature type="domain" description="SGNH" evidence="3">
    <location>
        <begin position="439"/>
        <end position="658"/>
    </location>
</feature>
<protein>
    <submittedName>
        <fullName evidence="4">Acyltransferase family protein</fullName>
        <ecNumber evidence="4">2.3.1.-</ecNumber>
    </submittedName>
</protein>
<evidence type="ECO:0000256" key="1">
    <source>
        <dbReference type="SAM" id="Phobius"/>
    </source>
</evidence>
<gene>
    <name evidence="4" type="ORF">QFW81_02715</name>
</gene>
<sequence length="685" mass="75317">MSHYRPEIQGLRAIAVLAVLIFHIWPSALPGGYVGVDVFFVISGFLITGILLRQAEKHGSIDILGFYAKRIKRLLPAATLVLLTVAICISLLPMTQWNDAANEIAASALYVENWWLAAQAIDYLAAENAPSPLQHYWSLSVEEQYYIVWPLLFLLFGTLLRRSRATVRVTFRTIIVVIGAASLCYSVYLTPKSPGLAYFATTTRAWELALGGALAVFTFWERGTIGLRVALGWLGLAMIGAAAFTFNENTAFPGYTALLPTLGATLLIAAGCQNGILSSSRLLTNRPMQYIGDLSYSLYLWHWPVIVFYQAMVGRTLGLVDGVVVAGVSFALAHQSKQLIEDFFRRPDVLSGRWRPVALAAACIALSLFCWLSIKYQVERHEKSRPPKMVQAGNYPGALALTDGFTVQASDPRPHPLLAKDDKGDPYSDGCIASLLRDEVKECVYGQDRKGPRLVIVGDSHAVHWVPALQVVAEHSDARLVAITKSACAVTDLEIHHDLEQYRSCMAWSLEVIEWLRRERPDVVLFAHSKSSLSKIAGSREQSGAMLAASFTRVWASLEEIGIDVVALKDTPSFSVQVPDCLSSTSSPEDCRVERSRAFGRIDPLVLAVEAHPSVKLIDLSDAICNREFCSPIVGNVVAWRDAHHMTATFARTLAPALSRHLAPKLREVPVDSVLGERAADDPRK</sequence>
<dbReference type="InterPro" id="IPR050879">
    <property type="entry name" value="Acyltransferase_3"/>
</dbReference>
<feature type="transmembrane region" description="Helical" evidence="1">
    <location>
        <begin position="293"/>
        <end position="311"/>
    </location>
</feature>
<dbReference type="Pfam" id="PF01757">
    <property type="entry name" value="Acyl_transf_3"/>
    <property type="match status" value="1"/>
</dbReference>
<dbReference type="EMBL" id="JARXRO010000009">
    <property type="protein sequence ID" value="MDH5832847.1"/>
    <property type="molecule type" value="Genomic_DNA"/>
</dbReference>
<feature type="transmembrane region" description="Helical" evidence="1">
    <location>
        <begin position="73"/>
        <end position="92"/>
    </location>
</feature>
<comment type="caution">
    <text evidence="4">The sequence shown here is derived from an EMBL/GenBank/DDBJ whole genome shotgun (WGS) entry which is preliminary data.</text>
</comment>
<feature type="domain" description="Acyltransferase 3" evidence="2">
    <location>
        <begin position="7"/>
        <end position="331"/>
    </location>
</feature>
<feature type="transmembrane region" description="Helical" evidence="1">
    <location>
        <begin position="169"/>
        <end position="190"/>
    </location>
</feature>
<evidence type="ECO:0000259" key="2">
    <source>
        <dbReference type="Pfam" id="PF01757"/>
    </source>
</evidence>
<dbReference type="Pfam" id="PF19040">
    <property type="entry name" value="SGNH"/>
    <property type="match status" value="1"/>
</dbReference>
<evidence type="ECO:0000259" key="3">
    <source>
        <dbReference type="Pfam" id="PF19040"/>
    </source>
</evidence>
<feature type="transmembrane region" description="Helical" evidence="1">
    <location>
        <begin position="144"/>
        <end position="160"/>
    </location>
</feature>
<accession>A0ABT6JQF0</accession>
<keyword evidence="1" id="KW-0812">Transmembrane</keyword>
<feature type="transmembrane region" description="Helical" evidence="1">
    <location>
        <begin position="196"/>
        <end position="220"/>
    </location>
</feature>
<keyword evidence="4" id="KW-0808">Transferase</keyword>
<dbReference type="PANTHER" id="PTHR23028:SF53">
    <property type="entry name" value="ACYL_TRANSF_3 DOMAIN-CONTAINING PROTEIN"/>
    <property type="match status" value="1"/>
</dbReference>
<feature type="transmembrane region" description="Helical" evidence="1">
    <location>
        <begin position="32"/>
        <end position="52"/>
    </location>
</feature>
<feature type="transmembrane region" description="Helical" evidence="1">
    <location>
        <begin position="9"/>
        <end position="26"/>
    </location>
</feature>
<proteinExistence type="predicted"/>